<accession>A0A3M9M519</accession>
<keyword evidence="2" id="KW-1185">Reference proteome</keyword>
<organism evidence="1 2">
    <name type="scientific">Flexivirga caeni</name>
    <dbReference type="NCBI Taxonomy" id="2294115"/>
    <lineage>
        <taxon>Bacteria</taxon>
        <taxon>Bacillati</taxon>
        <taxon>Actinomycetota</taxon>
        <taxon>Actinomycetes</taxon>
        <taxon>Micrococcales</taxon>
        <taxon>Dermacoccaceae</taxon>
        <taxon>Flexivirga</taxon>
    </lineage>
</organism>
<dbReference type="AlphaFoldDB" id="A0A3M9M519"/>
<dbReference type="Proteomes" id="UP000271678">
    <property type="component" value="Unassembled WGS sequence"/>
</dbReference>
<name>A0A3M9M519_9MICO</name>
<dbReference type="EMBL" id="RJJQ01000015">
    <property type="protein sequence ID" value="RNI20649.1"/>
    <property type="molecule type" value="Genomic_DNA"/>
</dbReference>
<comment type="caution">
    <text evidence="1">The sequence shown here is derived from an EMBL/GenBank/DDBJ whole genome shotgun (WGS) entry which is preliminary data.</text>
</comment>
<dbReference type="OrthoDB" id="4557122at2"/>
<evidence type="ECO:0008006" key="3">
    <source>
        <dbReference type="Google" id="ProtNLM"/>
    </source>
</evidence>
<proteinExistence type="predicted"/>
<sequence>MRTTVDLPDELMRAAKARAATRGESLKDLFERAVATEIGRSRPGRRVSFPLVGSDDPTVTQADIEAADALAQEADDLHQAFG</sequence>
<evidence type="ECO:0000313" key="2">
    <source>
        <dbReference type="Proteomes" id="UP000271678"/>
    </source>
</evidence>
<gene>
    <name evidence="1" type="ORF">EFY87_13730</name>
</gene>
<protein>
    <recommendedName>
        <fullName evidence="3">Antitoxin</fullName>
    </recommendedName>
</protein>
<reference evidence="1 2" key="1">
    <citation type="submission" date="2018-11" db="EMBL/GenBank/DDBJ databases">
        <title>Draft genome of Simplicispira Flexivirga sp. BO-16.</title>
        <authorList>
            <person name="Im W.T."/>
        </authorList>
    </citation>
    <scope>NUCLEOTIDE SEQUENCE [LARGE SCALE GENOMIC DNA]</scope>
    <source>
        <strain evidence="1 2">BO-16</strain>
    </source>
</reference>
<evidence type="ECO:0000313" key="1">
    <source>
        <dbReference type="EMBL" id="RNI20649.1"/>
    </source>
</evidence>